<dbReference type="PANTHER" id="PTHR46018:SF2">
    <property type="entry name" value="ZINC PHOSPHODIESTERASE ELAC PROTEIN 1"/>
    <property type="match status" value="1"/>
</dbReference>
<comment type="similarity">
    <text evidence="8">Belongs to the RNase Z family.</text>
</comment>
<feature type="binding site" evidence="8">
    <location>
        <position position="208"/>
    </location>
    <ligand>
        <name>Zn(2+)</name>
        <dbReference type="ChEBI" id="CHEBI:29105"/>
        <label>1</label>
        <note>catalytic</note>
    </ligand>
</feature>
<sequence>MSNRELVVLGTASQVPTRRRAQNGYLLRWDGEGLLFDPGEGCQRQMLFAGVAASEITRICLTHFHGDHCLGVPGIVQRLSLDRVPHPVRAHYPASGQEYFRRLRYATVFHEIADLREEPVEAEGPIATGDSWTLHARRLEHPVESFGYRLTEHDGVRMLPDRLAALGVSGPLVRAVQRDGAVTVDGRRVALTDVSEPRPGQSFAFVMDTRLCDGVFALADGVDMLVIESTFLEPEAALARQVGHLTAGQAAKVAAECGVRTLVLTHFSQRYPDPQPFHDEAAAVFGGEIVVAADLTTVPVPKRR</sequence>
<comment type="subunit">
    <text evidence="1 8">Homodimer.</text>
</comment>
<dbReference type="HAMAP" id="MF_01818">
    <property type="entry name" value="RNase_Z_BN"/>
    <property type="match status" value="1"/>
</dbReference>
<evidence type="ECO:0000313" key="11">
    <source>
        <dbReference type="EMBL" id="MFB9903348.1"/>
    </source>
</evidence>
<evidence type="ECO:0000256" key="7">
    <source>
        <dbReference type="ARBA" id="ARBA00022833"/>
    </source>
</evidence>
<keyword evidence="6 8" id="KW-0378">Hydrolase</keyword>
<keyword evidence="3 8" id="KW-0540">Nuclease</keyword>
<dbReference type="Pfam" id="PF00753">
    <property type="entry name" value="Lactamase_B"/>
    <property type="match status" value="1"/>
</dbReference>
<keyword evidence="7 8" id="KW-0862">Zinc</keyword>
<evidence type="ECO:0000256" key="6">
    <source>
        <dbReference type="ARBA" id="ARBA00022801"/>
    </source>
</evidence>
<comment type="cofactor">
    <cofactor evidence="8">
        <name>Zn(2+)</name>
        <dbReference type="ChEBI" id="CHEBI:29105"/>
    </cofactor>
    <text evidence="8">Binds 2 Zn(2+) ions.</text>
</comment>
<feature type="domain" description="Metallo-beta-lactamase" evidence="10">
    <location>
        <begin position="198"/>
        <end position="267"/>
    </location>
</feature>
<comment type="catalytic activity">
    <reaction evidence="8">
        <text>Endonucleolytic cleavage of RNA, removing extra 3' nucleotides from tRNA precursor, generating 3' termini of tRNAs. A 3'-hydroxy group is left at the tRNA terminus and a 5'-phosphoryl group is left at the trailer molecule.</text>
        <dbReference type="EC" id="3.1.26.11"/>
    </reaction>
</comment>
<evidence type="ECO:0000259" key="10">
    <source>
        <dbReference type="Pfam" id="PF12706"/>
    </source>
</evidence>
<comment type="function">
    <text evidence="8">Zinc phosphodiesterase, which displays some tRNA 3'-processing endonuclease activity. Probably involved in tRNA maturation, by removing a 3'-trailer from precursor tRNA.</text>
</comment>
<protein>
    <recommendedName>
        <fullName evidence="8">Ribonuclease Z</fullName>
        <shortName evidence="8">RNase Z</shortName>
        <ecNumber evidence="8">3.1.26.11</ecNumber>
    </recommendedName>
    <alternativeName>
        <fullName evidence="8">tRNA 3 endonuclease</fullName>
    </alternativeName>
    <alternativeName>
        <fullName evidence="8">tRNase Z</fullName>
    </alternativeName>
</protein>
<evidence type="ECO:0000256" key="5">
    <source>
        <dbReference type="ARBA" id="ARBA00022759"/>
    </source>
</evidence>
<dbReference type="Pfam" id="PF12706">
    <property type="entry name" value="Lactamase_B_2"/>
    <property type="match status" value="1"/>
</dbReference>
<keyword evidence="12" id="KW-1185">Reference proteome</keyword>
<accession>A0ABV5ZR28</accession>
<feature type="binding site" evidence="8">
    <location>
        <position position="141"/>
    </location>
    <ligand>
        <name>Zn(2+)</name>
        <dbReference type="ChEBI" id="CHEBI:29105"/>
        <label>1</label>
        <note>catalytic</note>
    </ligand>
</feature>
<dbReference type="PANTHER" id="PTHR46018">
    <property type="entry name" value="ZINC PHOSPHODIESTERASE ELAC PROTEIN 1"/>
    <property type="match status" value="1"/>
</dbReference>
<dbReference type="Gene3D" id="3.60.15.10">
    <property type="entry name" value="Ribonuclease Z/Hydroxyacylglutathione hydrolase-like"/>
    <property type="match status" value="1"/>
</dbReference>
<dbReference type="CDD" id="cd07717">
    <property type="entry name" value="RNaseZ_ZiPD-like_MBL-fold"/>
    <property type="match status" value="1"/>
</dbReference>
<feature type="binding site" evidence="8">
    <location>
        <position position="208"/>
    </location>
    <ligand>
        <name>Zn(2+)</name>
        <dbReference type="ChEBI" id="CHEBI:29105"/>
        <label>2</label>
        <note>catalytic</note>
    </ligand>
</feature>
<keyword evidence="4 8" id="KW-0479">Metal-binding</keyword>
<comment type="caution">
    <text evidence="11">The sequence shown here is derived from an EMBL/GenBank/DDBJ whole genome shotgun (WGS) entry which is preliminary data.</text>
</comment>
<feature type="binding site" evidence="8">
    <location>
        <position position="266"/>
    </location>
    <ligand>
        <name>Zn(2+)</name>
        <dbReference type="ChEBI" id="CHEBI:29105"/>
        <label>2</label>
        <note>catalytic</note>
    </ligand>
</feature>
<evidence type="ECO:0000256" key="4">
    <source>
        <dbReference type="ARBA" id="ARBA00022723"/>
    </source>
</evidence>
<feature type="active site" description="Proton acceptor" evidence="8">
    <location>
        <position position="67"/>
    </location>
</feature>
<feature type="binding site" evidence="8">
    <location>
        <position position="67"/>
    </location>
    <ligand>
        <name>Zn(2+)</name>
        <dbReference type="ChEBI" id="CHEBI:29105"/>
        <label>2</label>
        <note>catalytic</note>
    </ligand>
</feature>
<reference evidence="11 12" key="1">
    <citation type="submission" date="2024-09" db="EMBL/GenBank/DDBJ databases">
        <authorList>
            <person name="Sun Q."/>
            <person name="Mori K."/>
        </authorList>
    </citation>
    <scope>NUCLEOTIDE SEQUENCE [LARGE SCALE GENOMIC DNA]</scope>
    <source>
        <strain evidence="11 12">TBRC 7907</strain>
    </source>
</reference>
<proteinExistence type="inferred from homology"/>
<dbReference type="InterPro" id="IPR013471">
    <property type="entry name" value="RNase_Z/BN"/>
</dbReference>
<gene>
    <name evidence="8" type="primary">rnz</name>
    <name evidence="11" type="ORF">ACFFQA_05295</name>
</gene>
<dbReference type="EC" id="3.1.26.11" evidence="8"/>
<feature type="binding site" evidence="8">
    <location>
        <position position="68"/>
    </location>
    <ligand>
        <name>Zn(2+)</name>
        <dbReference type="ChEBI" id="CHEBI:29105"/>
        <label>2</label>
        <note>catalytic</note>
    </ligand>
</feature>
<evidence type="ECO:0000313" key="12">
    <source>
        <dbReference type="Proteomes" id="UP001589693"/>
    </source>
</evidence>
<feature type="domain" description="Metallo-beta-lactamase" evidence="9">
    <location>
        <begin position="19"/>
        <end position="124"/>
    </location>
</feature>
<dbReference type="NCBIfam" id="NF000805">
    <property type="entry name" value="PRK00055.2-3"/>
    <property type="match status" value="1"/>
</dbReference>
<feature type="binding site" evidence="8">
    <location>
        <position position="63"/>
    </location>
    <ligand>
        <name>Zn(2+)</name>
        <dbReference type="ChEBI" id="CHEBI:29105"/>
        <label>1</label>
        <note>catalytic</note>
    </ligand>
</feature>
<dbReference type="InterPro" id="IPR001279">
    <property type="entry name" value="Metallo-B-lactamas"/>
</dbReference>
<evidence type="ECO:0000256" key="8">
    <source>
        <dbReference type="HAMAP-Rule" id="MF_01818"/>
    </source>
</evidence>
<organism evidence="11 12">
    <name type="scientific">Allokutzneria oryzae</name>
    <dbReference type="NCBI Taxonomy" id="1378989"/>
    <lineage>
        <taxon>Bacteria</taxon>
        <taxon>Bacillati</taxon>
        <taxon>Actinomycetota</taxon>
        <taxon>Actinomycetes</taxon>
        <taxon>Pseudonocardiales</taxon>
        <taxon>Pseudonocardiaceae</taxon>
        <taxon>Allokutzneria</taxon>
    </lineage>
</organism>
<evidence type="ECO:0000256" key="2">
    <source>
        <dbReference type="ARBA" id="ARBA00022694"/>
    </source>
</evidence>
<evidence type="ECO:0000256" key="3">
    <source>
        <dbReference type="ARBA" id="ARBA00022722"/>
    </source>
</evidence>
<dbReference type="Proteomes" id="UP001589693">
    <property type="component" value="Unassembled WGS sequence"/>
</dbReference>
<dbReference type="SUPFAM" id="SSF56281">
    <property type="entry name" value="Metallo-hydrolase/oxidoreductase"/>
    <property type="match status" value="1"/>
</dbReference>
<feature type="binding site" evidence="8">
    <location>
        <position position="65"/>
    </location>
    <ligand>
        <name>Zn(2+)</name>
        <dbReference type="ChEBI" id="CHEBI:29105"/>
        <label>1</label>
        <note>catalytic</note>
    </ligand>
</feature>
<dbReference type="RefSeq" id="WP_377850477.1">
    <property type="nucleotide sequence ID" value="NZ_JBHLZU010000004.1"/>
</dbReference>
<evidence type="ECO:0000259" key="9">
    <source>
        <dbReference type="Pfam" id="PF00753"/>
    </source>
</evidence>
<evidence type="ECO:0000256" key="1">
    <source>
        <dbReference type="ARBA" id="ARBA00011738"/>
    </source>
</evidence>
<dbReference type="GO" id="GO:0042781">
    <property type="term" value="F:3'-tRNA processing endoribonuclease activity"/>
    <property type="evidence" value="ECO:0007669"/>
    <property type="project" value="UniProtKB-EC"/>
</dbReference>
<keyword evidence="2 8" id="KW-0819">tRNA processing</keyword>
<name>A0ABV5ZR28_9PSEU</name>
<dbReference type="InterPro" id="IPR036866">
    <property type="entry name" value="RibonucZ/Hydroxyglut_hydro"/>
</dbReference>
<keyword evidence="5 8" id="KW-0255">Endonuclease</keyword>
<dbReference type="EMBL" id="JBHLZU010000004">
    <property type="protein sequence ID" value="MFB9903348.1"/>
    <property type="molecule type" value="Genomic_DNA"/>
</dbReference>